<organism evidence="2 3">
    <name type="scientific">Liparis tanakae</name>
    <name type="common">Tanaka's snailfish</name>
    <dbReference type="NCBI Taxonomy" id="230148"/>
    <lineage>
        <taxon>Eukaryota</taxon>
        <taxon>Metazoa</taxon>
        <taxon>Chordata</taxon>
        <taxon>Craniata</taxon>
        <taxon>Vertebrata</taxon>
        <taxon>Euteleostomi</taxon>
        <taxon>Actinopterygii</taxon>
        <taxon>Neopterygii</taxon>
        <taxon>Teleostei</taxon>
        <taxon>Neoteleostei</taxon>
        <taxon>Acanthomorphata</taxon>
        <taxon>Eupercaria</taxon>
        <taxon>Perciformes</taxon>
        <taxon>Cottioidei</taxon>
        <taxon>Cottales</taxon>
        <taxon>Liparidae</taxon>
        <taxon>Liparis</taxon>
    </lineage>
</organism>
<feature type="region of interest" description="Disordered" evidence="1">
    <location>
        <begin position="1"/>
        <end position="22"/>
    </location>
</feature>
<reference evidence="2 3" key="1">
    <citation type="submission" date="2019-03" db="EMBL/GenBank/DDBJ databases">
        <title>First draft genome of Liparis tanakae, snailfish: a comprehensive survey of snailfish specific genes.</title>
        <authorList>
            <person name="Kim W."/>
            <person name="Song I."/>
            <person name="Jeong J.-H."/>
            <person name="Kim D."/>
            <person name="Kim S."/>
            <person name="Ryu S."/>
            <person name="Song J.Y."/>
            <person name="Lee S.K."/>
        </authorList>
    </citation>
    <scope>NUCLEOTIDE SEQUENCE [LARGE SCALE GENOMIC DNA]</scope>
    <source>
        <tissue evidence="2">Muscle</tissue>
    </source>
</reference>
<evidence type="ECO:0000256" key="1">
    <source>
        <dbReference type="SAM" id="MobiDB-lite"/>
    </source>
</evidence>
<sequence length="67" mass="7632">MESSRKKVEHKGDTISKTCKGQTSQRKAFIDVEKEQGKDQSGRSCVFRQKEQQPGAFCSDFHLPFPI</sequence>
<dbReference type="AlphaFoldDB" id="A0A4Z2I762"/>
<proteinExistence type="predicted"/>
<evidence type="ECO:0000313" key="2">
    <source>
        <dbReference type="EMBL" id="TNN73154.1"/>
    </source>
</evidence>
<feature type="compositionally biased region" description="Basic and acidic residues" evidence="1">
    <location>
        <begin position="1"/>
        <end position="14"/>
    </location>
</feature>
<evidence type="ECO:0000313" key="3">
    <source>
        <dbReference type="Proteomes" id="UP000314294"/>
    </source>
</evidence>
<dbReference type="EMBL" id="SRLO01000128">
    <property type="protein sequence ID" value="TNN73154.1"/>
    <property type="molecule type" value="Genomic_DNA"/>
</dbReference>
<protein>
    <submittedName>
        <fullName evidence="2">Uncharacterized protein</fullName>
    </submittedName>
</protein>
<name>A0A4Z2I762_9TELE</name>
<accession>A0A4Z2I762</accession>
<comment type="caution">
    <text evidence="2">The sequence shown here is derived from an EMBL/GenBank/DDBJ whole genome shotgun (WGS) entry which is preliminary data.</text>
</comment>
<keyword evidence="3" id="KW-1185">Reference proteome</keyword>
<gene>
    <name evidence="2" type="ORF">EYF80_016640</name>
</gene>
<dbReference type="Proteomes" id="UP000314294">
    <property type="component" value="Unassembled WGS sequence"/>
</dbReference>